<feature type="compositionally biased region" description="Basic and acidic residues" evidence="1">
    <location>
        <begin position="18"/>
        <end position="39"/>
    </location>
</feature>
<feature type="compositionally biased region" description="Acidic residues" evidence="1">
    <location>
        <begin position="1"/>
        <end position="10"/>
    </location>
</feature>
<dbReference type="EMBL" id="UZAH01035207">
    <property type="protein sequence ID" value="VDP39628.1"/>
    <property type="molecule type" value="Genomic_DNA"/>
</dbReference>
<reference evidence="4" key="2">
    <citation type="submission" date="2019-09" db="UniProtKB">
        <authorList>
            <consortium name="WormBaseParasite"/>
        </authorList>
    </citation>
    <scope>IDENTIFICATION</scope>
</reference>
<accession>A0A183GLJ8</accession>
<evidence type="ECO:0000256" key="1">
    <source>
        <dbReference type="SAM" id="MobiDB-lite"/>
    </source>
</evidence>
<sequence>MPSTDDDSNDIDPCCSRDMAEERLEIENSRKRRDVPEQTDVRRIRSVLGELQSSSQIRYRKASSEDEEMDLNQDMEKASDDGIGESNWSALWSTLDNAYGTPGKKTKGASSGFIASYGLNAGECMCEPWGVRVFFDASLFHDLLHGLPRPFSPRTRRATGSYTRSSVAWIAFII</sequence>
<gene>
    <name evidence="2" type="ORF">HPBE_LOCUS23567</name>
</gene>
<dbReference type="WBParaSite" id="HPBE_0002356801-mRNA-1">
    <property type="protein sequence ID" value="HPBE_0002356801-mRNA-1"/>
    <property type="gene ID" value="HPBE_0002356801"/>
</dbReference>
<protein>
    <submittedName>
        <fullName evidence="4">Phosducin domain-containing protein</fullName>
    </submittedName>
</protein>
<organism evidence="3 4">
    <name type="scientific">Heligmosomoides polygyrus</name>
    <name type="common">Parasitic roundworm</name>
    <dbReference type="NCBI Taxonomy" id="6339"/>
    <lineage>
        <taxon>Eukaryota</taxon>
        <taxon>Metazoa</taxon>
        <taxon>Ecdysozoa</taxon>
        <taxon>Nematoda</taxon>
        <taxon>Chromadorea</taxon>
        <taxon>Rhabditida</taxon>
        <taxon>Rhabditina</taxon>
        <taxon>Rhabditomorpha</taxon>
        <taxon>Strongyloidea</taxon>
        <taxon>Heligmosomidae</taxon>
        <taxon>Heligmosomoides</taxon>
    </lineage>
</organism>
<keyword evidence="3" id="KW-1185">Reference proteome</keyword>
<evidence type="ECO:0000313" key="4">
    <source>
        <dbReference type="WBParaSite" id="HPBE_0002356801-mRNA-1"/>
    </source>
</evidence>
<reference evidence="2 3" key="1">
    <citation type="submission" date="2018-11" db="EMBL/GenBank/DDBJ databases">
        <authorList>
            <consortium name="Pathogen Informatics"/>
        </authorList>
    </citation>
    <scope>NUCLEOTIDE SEQUENCE [LARGE SCALE GENOMIC DNA]</scope>
</reference>
<accession>A0A3P8DZQ7</accession>
<name>A0A183GLJ8_HELPZ</name>
<evidence type="ECO:0000313" key="3">
    <source>
        <dbReference type="Proteomes" id="UP000050761"/>
    </source>
</evidence>
<evidence type="ECO:0000313" key="2">
    <source>
        <dbReference type="EMBL" id="VDP39628.1"/>
    </source>
</evidence>
<proteinExistence type="predicted"/>
<dbReference type="AlphaFoldDB" id="A0A183GLJ8"/>
<dbReference type="Proteomes" id="UP000050761">
    <property type="component" value="Unassembled WGS sequence"/>
</dbReference>
<feature type="region of interest" description="Disordered" evidence="1">
    <location>
        <begin position="1"/>
        <end position="39"/>
    </location>
</feature>